<dbReference type="GO" id="GO:0043571">
    <property type="term" value="P:maintenance of CRISPR repeat elements"/>
    <property type="evidence" value="ECO:0007669"/>
    <property type="project" value="UniProtKB-UniRule"/>
</dbReference>
<evidence type="ECO:0000256" key="8">
    <source>
        <dbReference type="HAMAP-Rule" id="MF_01471"/>
    </source>
</evidence>
<comment type="cofactor">
    <cofactor evidence="1 8">
        <name>Mg(2+)</name>
        <dbReference type="ChEBI" id="CHEBI:18420"/>
    </cofactor>
</comment>
<keyword evidence="4 8" id="KW-0255">Endonuclease</keyword>
<feature type="binding site" evidence="8">
    <location>
        <position position="7"/>
    </location>
    <ligand>
        <name>Mg(2+)</name>
        <dbReference type="ChEBI" id="CHEBI:18420"/>
        <note>catalytic</note>
    </ligand>
</feature>
<sequence>MILISYDISDTKLRTKFMKYILRFGNRVQMSVYEIDNSSRVLKNIMADIENEFMPKFSEADSILIMNLSASSEVIRMGHAVHDESDLLIV</sequence>
<dbReference type="GO" id="GO:0016787">
    <property type="term" value="F:hydrolase activity"/>
    <property type="evidence" value="ECO:0007669"/>
    <property type="project" value="UniProtKB-KW"/>
</dbReference>
<dbReference type="HAMAP" id="MF_01471">
    <property type="entry name" value="Cas2"/>
    <property type="match status" value="1"/>
</dbReference>
<keyword evidence="2 8" id="KW-0540">Nuclease</keyword>
<keyword evidence="5 8" id="KW-0378">Hydrolase</keyword>
<dbReference type="InterPro" id="IPR019199">
    <property type="entry name" value="Virulence_VapD/CRISPR_Cas2"/>
</dbReference>
<evidence type="ECO:0000256" key="2">
    <source>
        <dbReference type="ARBA" id="ARBA00022722"/>
    </source>
</evidence>
<reference evidence="9 10" key="1">
    <citation type="submission" date="2016-10" db="EMBL/GenBank/DDBJ databases">
        <title>Complete genome of the TMA-utilizing, human hosted archaeon Methanomethylophilus alvus Gen. nov, sp. nov., strain Mx-05, derived from a pure culture.</title>
        <authorList>
            <person name="Brugere J.-F."/>
            <person name="Ben Hania W."/>
            <person name="Chaudhary P.P."/>
            <person name="Gaci N."/>
            <person name="Borrel G."/>
            <person name="Cao Van Tuat L."/>
            <person name="Fardeau M.-L."/>
            <person name="Harris H.M.B."/>
            <person name="O'Toole P.W."/>
            <person name="Ollivier B."/>
        </authorList>
    </citation>
    <scope>NUCLEOTIDE SEQUENCE [LARGE SCALE GENOMIC DNA]</scope>
    <source>
        <strain evidence="9 10">Mx-05</strain>
    </source>
</reference>
<comment type="function">
    <text evidence="8">CRISPR (clustered regularly interspaced short palindromic repeat), is an adaptive immune system that provides protection against mobile genetic elements (viruses, transposable elements and conjugative plasmids). CRISPR clusters contain sequences complementary to antecedent mobile elements and target invading nucleic acids. CRISPR clusters are transcribed and processed into CRISPR RNA (crRNA). Functions as a ssRNA-specific endoribonuclease. Involved in the integration of spacer DNA into the CRISPR cassette.</text>
</comment>
<proteinExistence type="inferred from homology"/>
<evidence type="ECO:0000256" key="4">
    <source>
        <dbReference type="ARBA" id="ARBA00022759"/>
    </source>
</evidence>
<dbReference type="PANTHER" id="PTHR34405">
    <property type="entry name" value="CRISPR-ASSOCIATED ENDORIBONUCLEASE CAS2"/>
    <property type="match status" value="1"/>
</dbReference>
<evidence type="ECO:0000256" key="7">
    <source>
        <dbReference type="ARBA" id="ARBA00023118"/>
    </source>
</evidence>
<dbReference type="Gene3D" id="3.30.70.240">
    <property type="match status" value="1"/>
</dbReference>
<dbReference type="SUPFAM" id="SSF143430">
    <property type="entry name" value="TTP0101/SSO1404-like"/>
    <property type="match status" value="1"/>
</dbReference>
<dbReference type="RefSeq" id="WP_015504776.1">
    <property type="nucleotide sequence ID" value="NZ_CAYASN010000008.1"/>
</dbReference>
<accession>A0A3G3IGR5</accession>
<dbReference type="Pfam" id="PF09827">
    <property type="entry name" value="CRISPR_Cas2"/>
    <property type="match status" value="1"/>
</dbReference>
<dbReference type="GO" id="GO:0051607">
    <property type="term" value="P:defense response to virus"/>
    <property type="evidence" value="ECO:0007669"/>
    <property type="project" value="UniProtKB-UniRule"/>
</dbReference>
<dbReference type="CDD" id="cd09725">
    <property type="entry name" value="Cas2_I_II_III"/>
    <property type="match status" value="1"/>
</dbReference>
<keyword evidence="6 8" id="KW-0460">Magnesium</keyword>
<dbReference type="GeneID" id="41321674"/>
<protein>
    <recommendedName>
        <fullName evidence="8">CRISPR-associated endoribonuclease Cas2</fullName>
        <ecNumber evidence="8">3.1.-.-</ecNumber>
    </recommendedName>
</protein>
<dbReference type="AlphaFoldDB" id="A0A3G3IGR5"/>
<dbReference type="PANTHER" id="PTHR34405:SF3">
    <property type="entry name" value="CRISPR-ASSOCIATED ENDORIBONUCLEASE CAS2 3"/>
    <property type="match status" value="1"/>
</dbReference>
<dbReference type="GO" id="GO:0046872">
    <property type="term" value="F:metal ion binding"/>
    <property type="evidence" value="ECO:0007669"/>
    <property type="project" value="UniProtKB-UniRule"/>
</dbReference>
<evidence type="ECO:0000313" key="10">
    <source>
        <dbReference type="Proteomes" id="UP000273278"/>
    </source>
</evidence>
<organism evidence="9 10">
    <name type="scientific">Methanomethylophilus alvi</name>
    <dbReference type="NCBI Taxonomy" id="1291540"/>
    <lineage>
        <taxon>Archaea</taxon>
        <taxon>Methanobacteriati</taxon>
        <taxon>Thermoplasmatota</taxon>
        <taxon>Thermoplasmata</taxon>
        <taxon>Methanomassiliicoccales</taxon>
        <taxon>Methanomethylophilaceae</taxon>
        <taxon>Methanomethylophilus</taxon>
    </lineage>
</organism>
<keyword evidence="7 8" id="KW-0051">Antiviral defense</keyword>
<dbReference type="InterPro" id="IPR021127">
    <property type="entry name" value="CRISPR_associated_Cas2"/>
</dbReference>
<evidence type="ECO:0000256" key="1">
    <source>
        <dbReference type="ARBA" id="ARBA00001946"/>
    </source>
</evidence>
<evidence type="ECO:0000313" key="9">
    <source>
        <dbReference type="EMBL" id="AYQ55037.1"/>
    </source>
</evidence>
<evidence type="ECO:0000256" key="5">
    <source>
        <dbReference type="ARBA" id="ARBA00022801"/>
    </source>
</evidence>
<name>A0A3G3IGR5_9ARCH</name>
<comment type="subunit">
    <text evidence="8">Homodimer, forms a heterotetramer with a Cas1 homodimer.</text>
</comment>
<gene>
    <name evidence="8" type="primary">cas2</name>
    <name evidence="9" type="ORF">BKD89_04365</name>
</gene>
<keyword evidence="3 8" id="KW-0479">Metal-binding</keyword>
<dbReference type="NCBIfam" id="TIGR01573">
    <property type="entry name" value="cas2"/>
    <property type="match status" value="1"/>
</dbReference>
<comment type="similarity">
    <text evidence="8">Belongs to the CRISPR-associated endoribonuclease Cas2 protein family.</text>
</comment>
<evidence type="ECO:0000256" key="6">
    <source>
        <dbReference type="ARBA" id="ARBA00022842"/>
    </source>
</evidence>
<evidence type="ECO:0000256" key="3">
    <source>
        <dbReference type="ARBA" id="ARBA00022723"/>
    </source>
</evidence>
<dbReference type="EMBL" id="CP017686">
    <property type="protein sequence ID" value="AYQ55037.1"/>
    <property type="molecule type" value="Genomic_DNA"/>
</dbReference>
<dbReference type="GO" id="GO:0004521">
    <property type="term" value="F:RNA endonuclease activity"/>
    <property type="evidence" value="ECO:0007669"/>
    <property type="project" value="InterPro"/>
</dbReference>
<dbReference type="Proteomes" id="UP000273278">
    <property type="component" value="Chromosome"/>
</dbReference>
<dbReference type="EC" id="3.1.-.-" evidence="8"/>